<reference evidence="1 2" key="1">
    <citation type="submission" date="2018-03" db="EMBL/GenBank/DDBJ databases">
        <title>Diversity of bacteria associated with corn roots inoculated with woodland soils in Canada, and Description of Pseudomonas aylmerense sp. nov.</title>
        <authorList>
            <person name="Tambong J.T."/>
            <person name="Xu R."/>
            <person name="Tchagang C."/>
        </authorList>
    </citation>
    <scope>NUCLEOTIDE SEQUENCE [LARGE SCALE GENOMIC DNA]</scope>
    <source>
        <strain evidence="1 2">S1E44</strain>
    </source>
</reference>
<gene>
    <name evidence="1" type="ORF">C9382_09675</name>
</gene>
<evidence type="ECO:0000313" key="2">
    <source>
        <dbReference type="Proteomes" id="UP000240571"/>
    </source>
</evidence>
<comment type="caution">
    <text evidence="1">The sequence shown here is derived from an EMBL/GenBank/DDBJ whole genome shotgun (WGS) entry which is preliminary data.</text>
</comment>
<proteinExistence type="predicted"/>
<name>A0A2T4G333_9PSED</name>
<evidence type="ECO:0000313" key="1">
    <source>
        <dbReference type="EMBL" id="PTC30094.1"/>
    </source>
</evidence>
<dbReference type="OrthoDB" id="6897857at2"/>
<dbReference type="Proteomes" id="UP000240571">
    <property type="component" value="Unassembled WGS sequence"/>
</dbReference>
<dbReference type="AlphaFoldDB" id="A0A2T4G333"/>
<accession>A0A2T4G333</accession>
<dbReference type="EMBL" id="PYWW01000021">
    <property type="protein sequence ID" value="PTC30094.1"/>
    <property type="molecule type" value="Genomic_DNA"/>
</dbReference>
<organism evidence="1 2">
    <name type="scientific">Pseudomonas aylmerensis</name>
    <dbReference type="NCBI Taxonomy" id="1869229"/>
    <lineage>
        <taxon>Bacteria</taxon>
        <taxon>Pseudomonadati</taxon>
        <taxon>Pseudomonadota</taxon>
        <taxon>Gammaproteobacteria</taxon>
        <taxon>Pseudomonadales</taxon>
        <taxon>Pseudomonadaceae</taxon>
        <taxon>Pseudomonas</taxon>
    </lineage>
</organism>
<sequence>MTKSLRALSERGRIDEARKYPGHLSDAVLLTHIAVKSIGKSAQCVDKICNLQ</sequence>
<protein>
    <submittedName>
        <fullName evidence="1">Type III secretion system rspB</fullName>
    </submittedName>
</protein>